<dbReference type="Proteomes" id="UP000787419">
    <property type="component" value="Unassembled WGS sequence"/>
</dbReference>
<comment type="caution">
    <text evidence="1">The sequence shown here is derived from an EMBL/GenBank/DDBJ whole genome shotgun (WGS) entry which is preliminary data.</text>
</comment>
<evidence type="ECO:0000313" key="2">
    <source>
        <dbReference type="Proteomes" id="UP000787419"/>
    </source>
</evidence>
<protein>
    <submittedName>
        <fullName evidence="1">Uncharacterized protein</fullName>
    </submittedName>
</protein>
<dbReference type="EMBL" id="JABZTM010000002">
    <property type="protein sequence ID" value="MBF1445835.1"/>
    <property type="molecule type" value="Genomic_DNA"/>
</dbReference>
<accession>A0A9D6A9E0</accession>
<name>A0A9D6A9E0_9BACT</name>
<organism evidence="1 2">
    <name type="scientific">Prevotella nigrescens</name>
    <dbReference type="NCBI Taxonomy" id="28133"/>
    <lineage>
        <taxon>Bacteria</taxon>
        <taxon>Pseudomonadati</taxon>
        <taxon>Bacteroidota</taxon>
        <taxon>Bacteroidia</taxon>
        <taxon>Bacteroidales</taxon>
        <taxon>Prevotellaceae</taxon>
        <taxon>Prevotella</taxon>
    </lineage>
</organism>
<gene>
    <name evidence="1" type="ORF">HXN55_00390</name>
</gene>
<dbReference type="AlphaFoldDB" id="A0A9D6A9E0"/>
<evidence type="ECO:0000313" key="1">
    <source>
        <dbReference type="EMBL" id="MBF1445835.1"/>
    </source>
</evidence>
<dbReference type="RefSeq" id="WP_004361891.1">
    <property type="nucleotide sequence ID" value="NZ_CAUOXQ010000084.1"/>
</dbReference>
<proteinExistence type="predicted"/>
<reference evidence="1" key="1">
    <citation type="submission" date="2020-04" db="EMBL/GenBank/DDBJ databases">
        <title>Deep metagenomics examines the oral microbiome during advanced dental caries in children, revealing novel taxa and co-occurrences with host molecules.</title>
        <authorList>
            <person name="Baker J.L."/>
            <person name="Morton J.T."/>
            <person name="Dinis M."/>
            <person name="Alvarez R."/>
            <person name="Tran N.C."/>
            <person name="Knight R."/>
            <person name="Edlund A."/>
        </authorList>
    </citation>
    <scope>NUCLEOTIDE SEQUENCE</scope>
    <source>
        <strain evidence="1">JCVI_32_bin.50</strain>
    </source>
</reference>
<sequence>MKLLSKTHVGDCRWQSDDVAKMKAMIVADFSELLNHETVEGLRWTSTKTDLVELSHLVWETGLLLDARGIPLSFCNIVRRICRVLNVVPPANPSGVLDKIRARKNIRVRPIVERYMLLYHHQRILHPMRLDIKRRRVRQM</sequence>